<dbReference type="InterPro" id="IPR025491">
    <property type="entry name" value="DUF4382"/>
</dbReference>
<evidence type="ECO:0000259" key="2">
    <source>
        <dbReference type="Pfam" id="PF14321"/>
    </source>
</evidence>
<organism evidence="3 4">
    <name type="scientific">Cochleicola gelatinilyticus</name>
    <dbReference type="NCBI Taxonomy" id="1763537"/>
    <lineage>
        <taxon>Bacteria</taxon>
        <taxon>Pseudomonadati</taxon>
        <taxon>Bacteroidota</taxon>
        <taxon>Flavobacteriia</taxon>
        <taxon>Flavobacteriales</taxon>
        <taxon>Flavobacteriaceae</taxon>
        <taxon>Cochleicola</taxon>
    </lineage>
</organism>
<feature type="domain" description="DUF4382" evidence="2">
    <location>
        <begin position="34"/>
        <end position="172"/>
    </location>
</feature>
<protein>
    <submittedName>
        <fullName evidence="3">Carbohydrate-binding protein</fullName>
    </submittedName>
</protein>
<dbReference type="STRING" id="1763537.ULVI_06640"/>
<dbReference type="EMBL" id="LRXL01000026">
    <property type="protein sequence ID" value="OAB80407.1"/>
    <property type="molecule type" value="Genomic_DNA"/>
</dbReference>
<dbReference type="RefSeq" id="WP_068590955.1">
    <property type="nucleotide sequence ID" value="NZ_LRXL01000026.1"/>
</dbReference>
<evidence type="ECO:0000313" key="3">
    <source>
        <dbReference type="EMBL" id="OAB80407.1"/>
    </source>
</evidence>
<reference evidence="3 4" key="1">
    <citation type="submission" date="2016-02" db="EMBL/GenBank/DDBJ databases">
        <title>Ulvibacter sp. LPB0005, isolated from Thais luteostoma.</title>
        <authorList>
            <person name="Shin S.-K."/>
            <person name="Yi H."/>
        </authorList>
    </citation>
    <scope>NUCLEOTIDE SEQUENCE [LARGE SCALE GENOMIC DNA]</scope>
    <source>
        <strain evidence="3 4">LPB0005</strain>
    </source>
</reference>
<evidence type="ECO:0000313" key="4">
    <source>
        <dbReference type="Proteomes" id="UP000077013"/>
    </source>
</evidence>
<evidence type="ECO:0000256" key="1">
    <source>
        <dbReference type="SAM" id="SignalP"/>
    </source>
</evidence>
<gene>
    <name evidence="3" type="ORF">ULVI_06640</name>
</gene>
<keyword evidence="4" id="KW-1185">Reference proteome</keyword>
<dbReference type="PROSITE" id="PS51257">
    <property type="entry name" value="PROKAR_LIPOPROTEIN"/>
    <property type="match status" value="1"/>
</dbReference>
<dbReference type="AlphaFoldDB" id="A0A167J7T4"/>
<feature type="signal peptide" evidence="1">
    <location>
        <begin position="1"/>
        <end position="21"/>
    </location>
</feature>
<sequence>MKFFLKSLVLLTLFVGLVSCSDDDSTTQNAENGTARMAIKLTDNPGDYDAVFVDVENVVVKYNGEEDEVFFTDINAGIYDLLELTGGVSVLLVDEEIPAGDISQIRLILGDDNTIVVDGETFSLDTPSAQQSGLKIQVNETLEDGIFYEFVLDFDVDRSILQQGNGQYKLKPVIRATTVAETGAIAGNVLPLGIQTMVTAENGVDTISAYTNDVGAFLLSGVPEGVYTVTYEADIDLDLPVIVVENVSVSTGATTSLETVEF</sequence>
<name>A0A167J7T4_9FLAO</name>
<dbReference type="Gene3D" id="2.60.40.1120">
    <property type="entry name" value="Carboxypeptidase-like, regulatory domain"/>
    <property type="match status" value="1"/>
</dbReference>
<dbReference type="OrthoDB" id="2111471at2"/>
<comment type="caution">
    <text evidence="3">The sequence shown here is derived from an EMBL/GenBank/DDBJ whole genome shotgun (WGS) entry which is preliminary data.</text>
</comment>
<accession>A0A167J7T4</accession>
<dbReference type="Pfam" id="PF14321">
    <property type="entry name" value="DUF4382"/>
    <property type="match status" value="1"/>
</dbReference>
<dbReference type="Proteomes" id="UP000077013">
    <property type="component" value="Unassembled WGS sequence"/>
</dbReference>
<keyword evidence="1" id="KW-0732">Signal</keyword>
<proteinExistence type="predicted"/>
<feature type="chain" id="PRO_5007888696" evidence="1">
    <location>
        <begin position="22"/>
        <end position="262"/>
    </location>
</feature>